<feature type="domain" description="C4-type zinc ribbon" evidence="1">
    <location>
        <begin position="28"/>
        <end position="59"/>
    </location>
</feature>
<dbReference type="EMBL" id="VSSQ01092596">
    <property type="protein sequence ID" value="MPN37753.1"/>
    <property type="molecule type" value="Genomic_DNA"/>
</dbReference>
<name>A0A645HQX3_9ZZZZ</name>
<protein>
    <recommendedName>
        <fullName evidence="1">C4-type zinc ribbon domain-containing protein</fullName>
    </recommendedName>
</protein>
<evidence type="ECO:0000313" key="2">
    <source>
        <dbReference type="EMBL" id="MPN37753.1"/>
    </source>
</evidence>
<proteinExistence type="predicted"/>
<accession>A0A645HQX3</accession>
<reference evidence="2" key="1">
    <citation type="submission" date="2019-08" db="EMBL/GenBank/DDBJ databases">
        <authorList>
            <person name="Kucharzyk K."/>
            <person name="Murdoch R.W."/>
            <person name="Higgins S."/>
            <person name="Loffler F."/>
        </authorList>
    </citation>
    <scope>NUCLEOTIDE SEQUENCE</scope>
</reference>
<gene>
    <name evidence="2" type="ORF">SDC9_185274</name>
</gene>
<dbReference type="Pfam" id="PF02591">
    <property type="entry name" value="Zn_ribbon_9"/>
    <property type="match status" value="1"/>
</dbReference>
<dbReference type="AlphaFoldDB" id="A0A645HQX3"/>
<dbReference type="Gene3D" id="1.10.287.1490">
    <property type="match status" value="1"/>
</dbReference>
<dbReference type="InterPro" id="IPR003743">
    <property type="entry name" value="Zf-RING_7"/>
</dbReference>
<comment type="caution">
    <text evidence="2">The sequence shown here is derived from an EMBL/GenBank/DDBJ whole genome shotgun (WGS) entry which is preliminary data.</text>
</comment>
<evidence type="ECO:0000259" key="1">
    <source>
        <dbReference type="Pfam" id="PF02591"/>
    </source>
</evidence>
<organism evidence="2">
    <name type="scientific">bioreactor metagenome</name>
    <dbReference type="NCBI Taxonomy" id="1076179"/>
    <lineage>
        <taxon>unclassified sequences</taxon>
        <taxon>metagenomes</taxon>
        <taxon>ecological metagenomes</taxon>
    </lineage>
</organism>
<sequence length="66" mass="7149">MDPVLLKRYAAVKSHHAVPMAMVEQEQCSGCRMSLPMVVVRKVTAGDGLVECENCGRILYSPSAGK</sequence>